<dbReference type="Pfam" id="PF04464">
    <property type="entry name" value="Glyphos_transf"/>
    <property type="match status" value="1"/>
</dbReference>
<comment type="subcellular location">
    <subcellularLocation>
        <location evidence="1">Cell membrane</location>
        <topology evidence="1">Peripheral membrane protein</topology>
    </subcellularLocation>
</comment>
<dbReference type="PANTHER" id="PTHR37316:SF3">
    <property type="entry name" value="TEICHOIC ACID GLYCEROL-PHOSPHATE TRANSFERASE"/>
    <property type="match status" value="1"/>
</dbReference>
<dbReference type="Proteomes" id="UP000284267">
    <property type="component" value="Unassembled WGS sequence"/>
</dbReference>
<evidence type="ECO:0000313" key="11">
    <source>
        <dbReference type="Proteomes" id="UP000283585"/>
    </source>
</evidence>
<dbReference type="InterPro" id="IPR043148">
    <property type="entry name" value="TagF_C"/>
</dbReference>
<dbReference type="Proteomes" id="UP000283585">
    <property type="component" value="Unassembled WGS sequence"/>
</dbReference>
<evidence type="ECO:0008006" key="15">
    <source>
        <dbReference type="Google" id="ProtNLM"/>
    </source>
</evidence>
<evidence type="ECO:0000313" key="10">
    <source>
        <dbReference type="EMBL" id="RHK98547.1"/>
    </source>
</evidence>
<gene>
    <name evidence="10" type="ORF">DW040_04380</name>
    <name evidence="9" type="ORF">DW767_04540</name>
    <name evidence="8" type="ORF">DWY46_02865</name>
    <name evidence="7" type="ORF">DWZ12_06530</name>
</gene>
<dbReference type="GO" id="GO:0019350">
    <property type="term" value="P:teichoic acid biosynthetic process"/>
    <property type="evidence" value="ECO:0007669"/>
    <property type="project" value="UniProtKB-KW"/>
</dbReference>
<comment type="caution">
    <text evidence="10">The sequence shown here is derived from an EMBL/GenBank/DDBJ whole genome shotgun (WGS) entry which is preliminary data.</text>
</comment>
<keyword evidence="5" id="KW-0777">Teichoic acid biosynthesis</keyword>
<dbReference type="PANTHER" id="PTHR37316">
    <property type="entry name" value="TEICHOIC ACID GLYCEROL-PHOSPHATE PRIMASE"/>
    <property type="match status" value="1"/>
</dbReference>
<sequence>MIYMKANRLFIKTKNKKIEYMQDKVLELLFYIFRIFPVQKRKIVVSCFKNHGYCDSPKYIIQQLLKLDCTADIVWLCDFENPPEMPACIRQVPYHSIRGIYEQVTAQIWISNRRKSRYVRKRKNQYYIQTWHGGVRLKNMERAAINKLSKRYIDSAKNDSKMINLFLSNSDFSTFLIRRDMWYSGKILQKGLPRTDVMLNGDRNTIAKKIKSCLSINEDNKILLYAPTFRADMGVTQYTLPSSQILAELENCTGNKWTFVIHMHTNVYNPKYWLGNSEKVINASSYEDVQELLIAADFLISDYSSIITDFALLNKPILLYCPDLEDYLSDRGFNQDFNALPFPKAYTVSEVINKLPAAVSQKEINTLDWMKKEYGLCETGRASKTVANIIKNVLEGKE</sequence>
<dbReference type="GO" id="GO:0005886">
    <property type="term" value="C:plasma membrane"/>
    <property type="evidence" value="ECO:0007669"/>
    <property type="project" value="UniProtKB-SubCell"/>
</dbReference>
<dbReference type="Gene3D" id="3.40.50.11820">
    <property type="match status" value="1"/>
</dbReference>
<dbReference type="AlphaFoldDB" id="A0A396GA44"/>
<evidence type="ECO:0000256" key="1">
    <source>
        <dbReference type="ARBA" id="ARBA00004202"/>
    </source>
</evidence>
<evidence type="ECO:0000256" key="2">
    <source>
        <dbReference type="ARBA" id="ARBA00010488"/>
    </source>
</evidence>
<evidence type="ECO:0000313" key="13">
    <source>
        <dbReference type="Proteomes" id="UP000284644"/>
    </source>
</evidence>
<proteinExistence type="inferred from homology"/>
<evidence type="ECO:0000256" key="3">
    <source>
        <dbReference type="ARBA" id="ARBA00022475"/>
    </source>
</evidence>
<dbReference type="InterPro" id="IPR007554">
    <property type="entry name" value="Glycerophosphate_synth"/>
</dbReference>
<evidence type="ECO:0000313" key="14">
    <source>
        <dbReference type="Proteomes" id="UP000285839"/>
    </source>
</evidence>
<dbReference type="SUPFAM" id="SSF53756">
    <property type="entry name" value="UDP-Glycosyltransferase/glycogen phosphorylase"/>
    <property type="match status" value="1"/>
</dbReference>
<dbReference type="Proteomes" id="UP000285839">
    <property type="component" value="Unassembled WGS sequence"/>
</dbReference>
<accession>A0A396GA44</accession>
<keyword evidence="6" id="KW-0472">Membrane</keyword>
<evidence type="ECO:0000256" key="4">
    <source>
        <dbReference type="ARBA" id="ARBA00022679"/>
    </source>
</evidence>
<evidence type="ECO:0000313" key="12">
    <source>
        <dbReference type="Proteomes" id="UP000284267"/>
    </source>
</evidence>
<evidence type="ECO:0000313" key="7">
    <source>
        <dbReference type="EMBL" id="RGQ05546.1"/>
    </source>
</evidence>
<evidence type="ECO:0000256" key="6">
    <source>
        <dbReference type="ARBA" id="ARBA00023136"/>
    </source>
</evidence>
<evidence type="ECO:0000313" key="9">
    <source>
        <dbReference type="EMBL" id="RHE15051.1"/>
    </source>
</evidence>
<organism evidence="10 12">
    <name type="scientific">Blautia obeum</name>
    <dbReference type="NCBI Taxonomy" id="40520"/>
    <lineage>
        <taxon>Bacteria</taxon>
        <taxon>Bacillati</taxon>
        <taxon>Bacillota</taxon>
        <taxon>Clostridia</taxon>
        <taxon>Lachnospirales</taxon>
        <taxon>Lachnospiraceae</taxon>
        <taxon>Blautia</taxon>
    </lineage>
</organism>
<dbReference type="GO" id="GO:0047355">
    <property type="term" value="F:CDP-glycerol glycerophosphotransferase activity"/>
    <property type="evidence" value="ECO:0007669"/>
    <property type="project" value="InterPro"/>
</dbReference>
<protein>
    <recommendedName>
        <fullName evidence="15">Teichoic acid poly(glycerol phosphate) polymerase</fullName>
    </recommendedName>
</protein>
<evidence type="ECO:0000313" key="8">
    <source>
        <dbReference type="EMBL" id="RGR50345.1"/>
    </source>
</evidence>
<dbReference type="EMBL" id="QRSS01000006">
    <property type="protein sequence ID" value="RGQ05546.1"/>
    <property type="molecule type" value="Genomic_DNA"/>
</dbReference>
<keyword evidence="4" id="KW-0808">Transferase</keyword>
<dbReference type="EMBL" id="QRUH01000002">
    <property type="protein sequence ID" value="RGR50345.1"/>
    <property type="molecule type" value="Genomic_DNA"/>
</dbReference>
<dbReference type="Gene3D" id="3.40.50.12580">
    <property type="match status" value="1"/>
</dbReference>
<dbReference type="EMBL" id="QROE01000001">
    <property type="protein sequence ID" value="RHK98547.1"/>
    <property type="molecule type" value="Genomic_DNA"/>
</dbReference>
<dbReference type="EMBL" id="QSJW01000002">
    <property type="protein sequence ID" value="RHE15051.1"/>
    <property type="molecule type" value="Genomic_DNA"/>
</dbReference>
<dbReference type="InterPro" id="IPR043149">
    <property type="entry name" value="TagF_N"/>
</dbReference>
<dbReference type="InterPro" id="IPR051612">
    <property type="entry name" value="Teichoic_Acid_Biosynth"/>
</dbReference>
<name>A0A396GA44_9FIRM</name>
<evidence type="ECO:0000256" key="5">
    <source>
        <dbReference type="ARBA" id="ARBA00022944"/>
    </source>
</evidence>
<keyword evidence="3" id="KW-1003">Cell membrane</keyword>
<comment type="similarity">
    <text evidence="2">Belongs to the CDP-glycerol glycerophosphotransferase family.</text>
</comment>
<reference evidence="11 12" key="1">
    <citation type="submission" date="2018-08" db="EMBL/GenBank/DDBJ databases">
        <title>A genome reference for cultivated species of the human gut microbiota.</title>
        <authorList>
            <person name="Zou Y."/>
            <person name="Xue W."/>
            <person name="Luo G."/>
        </authorList>
    </citation>
    <scope>NUCLEOTIDE SEQUENCE [LARGE SCALE GENOMIC DNA]</scope>
    <source>
        <strain evidence="8 14">AF25-21</strain>
        <strain evidence="7 11">AF29-2BH</strain>
        <strain evidence="10 12">AF39-4</strain>
        <strain evidence="9 13">AM29-25AC</strain>
    </source>
</reference>
<dbReference type="Proteomes" id="UP000284644">
    <property type="component" value="Unassembled WGS sequence"/>
</dbReference>